<dbReference type="Proteomes" id="UP001338125">
    <property type="component" value="Unassembled WGS sequence"/>
</dbReference>
<dbReference type="Pfam" id="PF01210">
    <property type="entry name" value="NAD_Gly3P_dh_N"/>
    <property type="match status" value="1"/>
</dbReference>
<comment type="caution">
    <text evidence="10">The sequence shown here is derived from an EMBL/GenBank/DDBJ whole genome shotgun (WGS) entry which is preliminary data.</text>
</comment>
<evidence type="ECO:0000256" key="4">
    <source>
        <dbReference type="ARBA" id="ARBA00048683"/>
    </source>
</evidence>
<dbReference type="InterPro" id="IPR013328">
    <property type="entry name" value="6PGD_dom2"/>
</dbReference>
<dbReference type="PRINTS" id="PR00077">
    <property type="entry name" value="GPDHDRGNASE"/>
</dbReference>
<feature type="domain" description="Glycerol-3-phosphate dehydrogenase NAD-dependent N-terminal" evidence="8">
    <location>
        <begin position="15"/>
        <end position="177"/>
    </location>
</feature>
<dbReference type="EC" id="1.1.1.8" evidence="6"/>
<sequence length="402" mass="43654">MTGAAFLGGNEKKHKVTIVGSGNWGSTIAKIVAENTRLHKDLFEEDVQMWHWRNPQKLTNVINTHHENVKYLPGITLPDNIIANPSLVDSVQNSSILIFNLPHQFIGNVCKQLEGKILPFARGISCIKGVNVSDDDVSLFSEWIGDGLNIYVGALSGANIASEIAAEKWSETTIAYDPPPMDNSRAPTPRSGSPNPTVTEPAGLQHRDARGRTSKTKLTAVPPEYPPLDHECFRALFFRPYFHVQMVSDVAGVSLGGALKNIVALGAGFVDGRGWGDNAKAAVMRIGLMEMVKFGKEFFGESVQTSTFTETSAGVADLITSSSGGRNFRCAKKAVEKGITIFDVEKQDLNGQKLQGTLTAHEVSSFLKARGAEKDYPLFTAVNDILLGKAQVDDIPRLVSQF</sequence>
<comment type="similarity">
    <text evidence="1 5">Belongs to the NAD-dependent glycerol-3-phosphate dehydrogenase family.</text>
</comment>
<dbReference type="SUPFAM" id="SSF51735">
    <property type="entry name" value="NAD(P)-binding Rossmann-fold domains"/>
    <property type="match status" value="1"/>
</dbReference>
<dbReference type="Gene3D" id="1.10.1040.10">
    <property type="entry name" value="N-(1-d-carboxylethyl)-l-norvaline Dehydrogenase, domain 2"/>
    <property type="match status" value="1"/>
</dbReference>
<proteinExistence type="inferred from homology"/>
<keyword evidence="3 5" id="KW-0520">NAD</keyword>
<evidence type="ECO:0000256" key="2">
    <source>
        <dbReference type="ARBA" id="ARBA00023002"/>
    </source>
</evidence>
<dbReference type="EMBL" id="JAVFKD010000015">
    <property type="protein sequence ID" value="KAK5988566.1"/>
    <property type="molecule type" value="Genomic_DNA"/>
</dbReference>
<dbReference type="PANTHER" id="PTHR11728:SF8">
    <property type="entry name" value="GLYCEROL-3-PHOSPHATE DEHYDROGENASE [NAD(+)]-RELATED"/>
    <property type="match status" value="1"/>
</dbReference>
<evidence type="ECO:0000256" key="5">
    <source>
        <dbReference type="RuleBase" id="RU000437"/>
    </source>
</evidence>
<protein>
    <recommendedName>
        <fullName evidence="6">Glycerol-3-phosphate dehydrogenase [NAD(+)]</fullName>
        <ecNumber evidence="6">1.1.1.8</ecNumber>
    </recommendedName>
</protein>
<reference evidence="10 11" key="1">
    <citation type="submission" date="2024-01" db="EMBL/GenBank/DDBJ databases">
        <title>Complete genome of Cladobotryum mycophilum ATHUM6906.</title>
        <authorList>
            <person name="Christinaki A.C."/>
            <person name="Myridakis A.I."/>
            <person name="Kouvelis V.N."/>
        </authorList>
    </citation>
    <scope>NUCLEOTIDE SEQUENCE [LARGE SCALE GENOMIC DNA]</scope>
    <source>
        <strain evidence="10 11">ATHUM6906</strain>
    </source>
</reference>
<evidence type="ECO:0000259" key="9">
    <source>
        <dbReference type="Pfam" id="PF07479"/>
    </source>
</evidence>
<dbReference type="PANTHER" id="PTHR11728">
    <property type="entry name" value="GLYCEROL-3-PHOSPHATE DEHYDROGENASE"/>
    <property type="match status" value="1"/>
</dbReference>
<feature type="domain" description="Glycerol-3-phosphate dehydrogenase NAD-dependent C-terminal" evidence="9">
    <location>
        <begin position="249"/>
        <end position="395"/>
    </location>
</feature>
<dbReference type="PROSITE" id="PS00957">
    <property type="entry name" value="NAD_G3PDH"/>
    <property type="match status" value="1"/>
</dbReference>
<gene>
    <name evidence="10" type="ORF">PT974_10050</name>
</gene>
<evidence type="ECO:0000256" key="1">
    <source>
        <dbReference type="ARBA" id="ARBA00011009"/>
    </source>
</evidence>
<feature type="region of interest" description="Disordered" evidence="7">
    <location>
        <begin position="175"/>
        <end position="221"/>
    </location>
</feature>
<evidence type="ECO:0000256" key="7">
    <source>
        <dbReference type="SAM" id="MobiDB-lite"/>
    </source>
</evidence>
<keyword evidence="2 5" id="KW-0560">Oxidoreductase</keyword>
<accession>A0ABR0SA82</accession>
<dbReference type="PIRSF" id="PIRSF000114">
    <property type="entry name" value="Glycerol-3-P_dh"/>
    <property type="match status" value="1"/>
</dbReference>
<organism evidence="10 11">
    <name type="scientific">Cladobotryum mycophilum</name>
    <dbReference type="NCBI Taxonomy" id="491253"/>
    <lineage>
        <taxon>Eukaryota</taxon>
        <taxon>Fungi</taxon>
        <taxon>Dikarya</taxon>
        <taxon>Ascomycota</taxon>
        <taxon>Pezizomycotina</taxon>
        <taxon>Sordariomycetes</taxon>
        <taxon>Hypocreomycetidae</taxon>
        <taxon>Hypocreales</taxon>
        <taxon>Hypocreaceae</taxon>
        <taxon>Cladobotryum</taxon>
    </lineage>
</organism>
<comment type="catalytic activity">
    <reaction evidence="4 6">
        <text>sn-glycerol 3-phosphate + NAD(+) = dihydroxyacetone phosphate + NADH + H(+)</text>
        <dbReference type="Rhea" id="RHEA:11092"/>
        <dbReference type="ChEBI" id="CHEBI:15378"/>
        <dbReference type="ChEBI" id="CHEBI:57540"/>
        <dbReference type="ChEBI" id="CHEBI:57597"/>
        <dbReference type="ChEBI" id="CHEBI:57642"/>
        <dbReference type="ChEBI" id="CHEBI:57945"/>
        <dbReference type="EC" id="1.1.1.8"/>
    </reaction>
</comment>
<dbReference type="InterPro" id="IPR036291">
    <property type="entry name" value="NAD(P)-bd_dom_sf"/>
</dbReference>
<evidence type="ECO:0000313" key="11">
    <source>
        <dbReference type="Proteomes" id="UP001338125"/>
    </source>
</evidence>
<dbReference type="Pfam" id="PF07479">
    <property type="entry name" value="NAD_Gly3P_dh_C"/>
    <property type="match status" value="1"/>
</dbReference>
<keyword evidence="11" id="KW-1185">Reference proteome</keyword>
<evidence type="ECO:0000256" key="3">
    <source>
        <dbReference type="ARBA" id="ARBA00023027"/>
    </source>
</evidence>
<dbReference type="InterPro" id="IPR006168">
    <property type="entry name" value="G3P_DH_NAD-dep"/>
</dbReference>
<dbReference type="InterPro" id="IPR011128">
    <property type="entry name" value="G3P_DH_NAD-dep_N"/>
</dbReference>
<dbReference type="InterPro" id="IPR006109">
    <property type="entry name" value="G3P_DH_NAD-dep_C"/>
</dbReference>
<evidence type="ECO:0000313" key="10">
    <source>
        <dbReference type="EMBL" id="KAK5988566.1"/>
    </source>
</evidence>
<evidence type="ECO:0000256" key="6">
    <source>
        <dbReference type="RuleBase" id="RU361243"/>
    </source>
</evidence>
<dbReference type="InterPro" id="IPR008927">
    <property type="entry name" value="6-PGluconate_DH-like_C_sf"/>
</dbReference>
<name>A0ABR0SA82_9HYPO</name>
<dbReference type="Gene3D" id="3.40.50.720">
    <property type="entry name" value="NAD(P)-binding Rossmann-like Domain"/>
    <property type="match status" value="1"/>
</dbReference>
<dbReference type="SUPFAM" id="SSF48179">
    <property type="entry name" value="6-phosphogluconate dehydrogenase C-terminal domain-like"/>
    <property type="match status" value="1"/>
</dbReference>
<evidence type="ECO:0000259" key="8">
    <source>
        <dbReference type="Pfam" id="PF01210"/>
    </source>
</evidence>